<dbReference type="InterPro" id="IPR036691">
    <property type="entry name" value="Endo/exonu/phosph_ase_sf"/>
</dbReference>
<gene>
    <name evidence="1" type="ORF">TBRA_LOCUS9846</name>
</gene>
<dbReference type="Gene3D" id="3.60.10.10">
    <property type="entry name" value="Endonuclease/exonuclease/phosphatase"/>
    <property type="match status" value="1"/>
</dbReference>
<proteinExistence type="predicted"/>
<protein>
    <recommendedName>
        <fullName evidence="3">Reverse transcriptase</fullName>
    </recommendedName>
</protein>
<evidence type="ECO:0008006" key="3">
    <source>
        <dbReference type="Google" id="ProtNLM"/>
    </source>
</evidence>
<accession>A0A6H5ILG5</accession>
<dbReference type="EMBL" id="CADCXV010000887">
    <property type="protein sequence ID" value="CAB0038051.1"/>
    <property type="molecule type" value="Genomic_DNA"/>
</dbReference>
<organism evidence="1 2">
    <name type="scientific">Trichogramma brassicae</name>
    <dbReference type="NCBI Taxonomy" id="86971"/>
    <lineage>
        <taxon>Eukaryota</taxon>
        <taxon>Metazoa</taxon>
        <taxon>Ecdysozoa</taxon>
        <taxon>Arthropoda</taxon>
        <taxon>Hexapoda</taxon>
        <taxon>Insecta</taxon>
        <taxon>Pterygota</taxon>
        <taxon>Neoptera</taxon>
        <taxon>Endopterygota</taxon>
        <taxon>Hymenoptera</taxon>
        <taxon>Apocrita</taxon>
        <taxon>Proctotrupomorpha</taxon>
        <taxon>Chalcidoidea</taxon>
        <taxon>Trichogrammatidae</taxon>
        <taxon>Trichogramma</taxon>
    </lineage>
</organism>
<dbReference type="OrthoDB" id="5953030at2759"/>
<dbReference type="SUPFAM" id="SSF56219">
    <property type="entry name" value="DNase I-like"/>
    <property type="match status" value="1"/>
</dbReference>
<evidence type="ECO:0000313" key="2">
    <source>
        <dbReference type="Proteomes" id="UP000479190"/>
    </source>
</evidence>
<reference evidence="1 2" key="1">
    <citation type="submission" date="2020-02" db="EMBL/GenBank/DDBJ databases">
        <authorList>
            <person name="Ferguson B K."/>
        </authorList>
    </citation>
    <scope>NUCLEOTIDE SEQUENCE [LARGE SCALE GENOMIC DNA]</scope>
</reference>
<evidence type="ECO:0000313" key="1">
    <source>
        <dbReference type="EMBL" id="CAB0038051.1"/>
    </source>
</evidence>
<dbReference type="Proteomes" id="UP000479190">
    <property type="component" value="Unassembled WGS sequence"/>
</dbReference>
<dbReference type="AlphaFoldDB" id="A0A6H5ILG5"/>
<sequence>MQVNAFSLRKQMAVVKDRMLALQIDVLSVCETWLTPNVDSREVEVPGYNLFRNDRGLPSPNPKQEYMFGGGVACYVRSDLPATVVYSPKIACVDENEVLAIELKFKTNY</sequence>
<keyword evidence="2" id="KW-1185">Reference proteome</keyword>
<name>A0A6H5ILG5_9HYME</name>